<feature type="domain" description="CAAX prenyl protease 1 N-terminal" evidence="9">
    <location>
        <begin position="17"/>
        <end position="174"/>
    </location>
</feature>
<dbReference type="RefSeq" id="WP_184089307.1">
    <property type="nucleotide sequence ID" value="NZ_JACIJF010000010.1"/>
</dbReference>
<dbReference type="Gene3D" id="3.30.2010.10">
    <property type="entry name" value="Metalloproteases ('zincins'), catalytic domain"/>
    <property type="match status" value="1"/>
</dbReference>
<protein>
    <submittedName>
        <fullName evidence="10">STE24 endopeptidase</fullName>
        <ecNumber evidence="10">3.4.24.84</ecNumber>
    </submittedName>
</protein>
<evidence type="ECO:0000259" key="9">
    <source>
        <dbReference type="Pfam" id="PF16491"/>
    </source>
</evidence>
<dbReference type="PANTHER" id="PTHR10120">
    <property type="entry name" value="CAAX PRENYL PROTEASE 1"/>
    <property type="match status" value="1"/>
</dbReference>
<dbReference type="EMBL" id="JACIJF010000010">
    <property type="protein sequence ID" value="MBB5711816.1"/>
    <property type="molecule type" value="Genomic_DNA"/>
</dbReference>
<keyword evidence="5 6" id="KW-0482">Metalloprotease</keyword>
<keyword evidence="4 6" id="KW-0862">Zinc</keyword>
<evidence type="ECO:0000256" key="4">
    <source>
        <dbReference type="ARBA" id="ARBA00022833"/>
    </source>
</evidence>
<comment type="caution">
    <text evidence="10">The sequence shown here is derived from an EMBL/GenBank/DDBJ whole genome shotgun (WGS) entry which is preliminary data.</text>
</comment>
<evidence type="ECO:0000313" key="11">
    <source>
        <dbReference type="Proteomes" id="UP000527143"/>
    </source>
</evidence>
<dbReference type="AlphaFoldDB" id="A0A840YNI3"/>
<evidence type="ECO:0000256" key="1">
    <source>
        <dbReference type="ARBA" id="ARBA00022670"/>
    </source>
</evidence>
<keyword evidence="7" id="KW-1133">Transmembrane helix</keyword>
<dbReference type="GO" id="GO:0004222">
    <property type="term" value="F:metalloendopeptidase activity"/>
    <property type="evidence" value="ECO:0007669"/>
    <property type="project" value="InterPro"/>
</dbReference>
<evidence type="ECO:0000256" key="6">
    <source>
        <dbReference type="RuleBase" id="RU003983"/>
    </source>
</evidence>
<feature type="domain" description="Peptidase M48" evidence="8">
    <location>
        <begin position="181"/>
        <end position="384"/>
    </location>
</feature>
<evidence type="ECO:0000259" key="8">
    <source>
        <dbReference type="Pfam" id="PF01435"/>
    </source>
</evidence>
<accession>A0A840YNI3</accession>
<dbReference type="GO" id="GO:0046872">
    <property type="term" value="F:metal ion binding"/>
    <property type="evidence" value="ECO:0007669"/>
    <property type="project" value="UniProtKB-KW"/>
</dbReference>
<evidence type="ECO:0000313" key="10">
    <source>
        <dbReference type="EMBL" id="MBB5711816.1"/>
    </source>
</evidence>
<comment type="cofactor">
    <cofactor evidence="6">
        <name>Zn(2+)</name>
        <dbReference type="ChEBI" id="CHEBI:29105"/>
    </cofactor>
    <text evidence="6">Binds 1 zinc ion per subunit.</text>
</comment>
<evidence type="ECO:0000256" key="7">
    <source>
        <dbReference type="SAM" id="Phobius"/>
    </source>
</evidence>
<keyword evidence="11" id="KW-1185">Reference proteome</keyword>
<evidence type="ECO:0000256" key="3">
    <source>
        <dbReference type="ARBA" id="ARBA00022801"/>
    </source>
</evidence>
<feature type="transmembrane region" description="Helical" evidence="7">
    <location>
        <begin position="147"/>
        <end position="170"/>
    </location>
</feature>
<feature type="transmembrane region" description="Helical" evidence="7">
    <location>
        <begin position="34"/>
        <end position="52"/>
    </location>
</feature>
<dbReference type="Pfam" id="PF16491">
    <property type="entry name" value="Peptidase_M48_N"/>
    <property type="match status" value="1"/>
</dbReference>
<feature type="transmembrane region" description="Helical" evidence="7">
    <location>
        <begin position="72"/>
        <end position="94"/>
    </location>
</feature>
<comment type="similarity">
    <text evidence="6">Belongs to the peptidase M48 family.</text>
</comment>
<sequence>MNTALDPTGATAAYLAKLPKGAVETAAHYTQGSHWVLVIGKLAAVVACLIILRSGILPRIAAMTGSRNRQNFAVFATGFAALLLQALLLMPWTFYADLVRERSYGLSNLTTGAWLTQSFITAVAGALVGGLLFIPLYVIIRRAKQRWWMWSSALLALLIALATVFAPYAAGLFNRYEPLQPGVVHDVVTDLARQASLSGEEIVIYDGSKQTDRYTASVTGVGGTARIALSDTVMRDPVDIPAIRAVVAHEIGHYKHHHLLILAGAVALLSCIGLIMAAFAFPTALRLLGGGGVGGISDASGIPVLLAISAVFTLVTTPVVNTVMRLVERDADAYGLNLAREPDGAARALLATTSYRAPSPSRLEEVIFYDHPSIESRLRVAMEWKAAAQGR</sequence>
<proteinExistence type="inferred from homology"/>
<reference evidence="10 11" key="1">
    <citation type="submission" date="2020-08" db="EMBL/GenBank/DDBJ databases">
        <title>Genomic Encyclopedia of Type Strains, Phase IV (KMG-IV): sequencing the most valuable type-strain genomes for metagenomic binning, comparative biology and taxonomic classification.</title>
        <authorList>
            <person name="Goeker M."/>
        </authorList>
    </citation>
    <scope>NUCLEOTIDE SEQUENCE [LARGE SCALE GENOMIC DNA]</scope>
    <source>
        <strain evidence="10 11">DSM 26736</strain>
    </source>
</reference>
<dbReference type="InterPro" id="IPR032456">
    <property type="entry name" value="Peptidase_M48_N"/>
</dbReference>
<feature type="transmembrane region" description="Helical" evidence="7">
    <location>
        <begin position="302"/>
        <end position="320"/>
    </location>
</feature>
<gene>
    <name evidence="10" type="ORF">FHT02_003068</name>
</gene>
<evidence type="ECO:0000256" key="2">
    <source>
        <dbReference type="ARBA" id="ARBA00022723"/>
    </source>
</evidence>
<keyword evidence="2" id="KW-0479">Metal-binding</keyword>
<organism evidence="10 11">
    <name type="scientific">Sphingomonas xinjiangensis</name>
    <dbReference type="NCBI Taxonomy" id="643568"/>
    <lineage>
        <taxon>Bacteria</taxon>
        <taxon>Pseudomonadati</taxon>
        <taxon>Pseudomonadota</taxon>
        <taxon>Alphaproteobacteria</taxon>
        <taxon>Sphingomonadales</taxon>
        <taxon>Sphingomonadaceae</taxon>
        <taxon>Sphingomonas</taxon>
    </lineage>
</organism>
<keyword evidence="7" id="KW-0472">Membrane</keyword>
<dbReference type="Pfam" id="PF01435">
    <property type="entry name" value="Peptidase_M48"/>
    <property type="match status" value="1"/>
</dbReference>
<feature type="transmembrane region" description="Helical" evidence="7">
    <location>
        <begin position="259"/>
        <end position="281"/>
    </location>
</feature>
<feature type="transmembrane region" description="Helical" evidence="7">
    <location>
        <begin position="114"/>
        <end position="140"/>
    </location>
</feature>
<keyword evidence="1 6" id="KW-0645">Protease</keyword>
<dbReference type="InterPro" id="IPR001915">
    <property type="entry name" value="Peptidase_M48"/>
</dbReference>
<dbReference type="GO" id="GO:0006508">
    <property type="term" value="P:proteolysis"/>
    <property type="evidence" value="ECO:0007669"/>
    <property type="project" value="UniProtKB-KW"/>
</dbReference>
<evidence type="ECO:0000256" key="5">
    <source>
        <dbReference type="ARBA" id="ARBA00023049"/>
    </source>
</evidence>
<dbReference type="EC" id="3.4.24.84" evidence="10"/>
<name>A0A840YNI3_9SPHN</name>
<keyword evidence="7" id="KW-0812">Transmembrane</keyword>
<dbReference type="Proteomes" id="UP000527143">
    <property type="component" value="Unassembled WGS sequence"/>
</dbReference>
<keyword evidence="3 6" id="KW-0378">Hydrolase</keyword>